<evidence type="ECO:0000256" key="2">
    <source>
        <dbReference type="ARBA" id="ARBA00006730"/>
    </source>
</evidence>
<feature type="domain" description="FAD dependent oxidoreductase" evidence="9">
    <location>
        <begin position="3"/>
        <end position="299"/>
    </location>
</feature>
<keyword evidence="11" id="KW-1185">Reference proteome</keyword>
<evidence type="ECO:0000259" key="9">
    <source>
        <dbReference type="Pfam" id="PF01266"/>
    </source>
</evidence>
<comment type="cofactor">
    <cofactor evidence="1">
        <name>FAD</name>
        <dbReference type="ChEBI" id="CHEBI:57692"/>
    </cofactor>
</comment>
<dbReference type="PANTHER" id="PTHR11530:SF11">
    <property type="entry name" value="D-ASPARTATE OXIDASE"/>
    <property type="match status" value="1"/>
</dbReference>
<dbReference type="PANTHER" id="PTHR11530">
    <property type="entry name" value="D-AMINO ACID OXIDASE"/>
    <property type="match status" value="1"/>
</dbReference>
<dbReference type="Gene3D" id="3.30.9.10">
    <property type="entry name" value="D-Amino Acid Oxidase, subunit A, domain 2"/>
    <property type="match status" value="1"/>
</dbReference>
<dbReference type="PIRSF" id="PIRSF000189">
    <property type="entry name" value="D-aa_oxidase"/>
    <property type="match status" value="1"/>
</dbReference>
<evidence type="ECO:0000256" key="5">
    <source>
        <dbReference type="ARBA" id="ARBA00023002"/>
    </source>
</evidence>
<dbReference type="PRINTS" id="PR00420">
    <property type="entry name" value="RNGMNOXGNASE"/>
</dbReference>
<dbReference type="SUPFAM" id="SSF54373">
    <property type="entry name" value="FAD-linked reductases, C-terminal domain"/>
    <property type="match status" value="1"/>
</dbReference>
<proteinExistence type="inferred from homology"/>
<sequence>MTDVIVVGGGVIGLTAAIRLLERGAAVTVWTADDPLDTVSAVAAAAWYPTRTDGNPQVARWAAATYREFREQLADSVPGLLLRPTRNLLRTPITELPWWAGEADGVQLREGFGPYAQELLFLAPLAEMDTYLPWLAGRVEEAGGRIERRRVNALAEAEADWVVNATGLAARELAGDPAVHPVRGHIVLVENPGVTVAVRDQNGSTYVHPRSRDVVLGGTFEIGRGDLDPDPAEAAAIVERCTNLVPELRGAKILAERIGLRPARHGGPRMEINGNIIHAYGHGGAGMTLSWGCADEIAAAVR</sequence>
<dbReference type="InterPro" id="IPR006076">
    <property type="entry name" value="FAD-dep_OxRdtase"/>
</dbReference>
<evidence type="ECO:0000313" key="10">
    <source>
        <dbReference type="EMBL" id="GIE04141.1"/>
    </source>
</evidence>
<evidence type="ECO:0000256" key="1">
    <source>
        <dbReference type="ARBA" id="ARBA00001974"/>
    </source>
</evidence>
<dbReference type="Proteomes" id="UP000637628">
    <property type="component" value="Unassembled WGS sequence"/>
</dbReference>
<dbReference type="PROSITE" id="PS00677">
    <property type="entry name" value="DAO"/>
    <property type="match status" value="1"/>
</dbReference>
<comment type="caution">
    <text evidence="10">The sequence shown here is derived from an EMBL/GenBank/DDBJ whole genome shotgun (WGS) entry which is preliminary data.</text>
</comment>
<comment type="catalytic activity">
    <reaction evidence="8">
        <text>a D-alpha-amino acid + O2 + H2O = a 2-oxocarboxylate + H2O2 + NH4(+)</text>
        <dbReference type="Rhea" id="RHEA:21816"/>
        <dbReference type="ChEBI" id="CHEBI:15377"/>
        <dbReference type="ChEBI" id="CHEBI:15379"/>
        <dbReference type="ChEBI" id="CHEBI:16240"/>
        <dbReference type="ChEBI" id="CHEBI:28938"/>
        <dbReference type="ChEBI" id="CHEBI:35179"/>
        <dbReference type="ChEBI" id="CHEBI:59871"/>
        <dbReference type="EC" id="1.4.3.3"/>
    </reaction>
    <physiologicalReaction direction="left-to-right" evidence="8">
        <dbReference type="Rhea" id="RHEA:21817"/>
    </physiologicalReaction>
</comment>
<reference evidence="10 11" key="1">
    <citation type="submission" date="2021-01" db="EMBL/GenBank/DDBJ databases">
        <title>Whole genome shotgun sequence of Actinoplanes durhamensis NBRC 14914.</title>
        <authorList>
            <person name="Komaki H."/>
            <person name="Tamura T."/>
        </authorList>
    </citation>
    <scope>NUCLEOTIDE SEQUENCE [LARGE SCALE GENOMIC DNA]</scope>
    <source>
        <strain evidence="10 11">NBRC 14914</strain>
    </source>
</reference>
<dbReference type="Pfam" id="PF01266">
    <property type="entry name" value="DAO"/>
    <property type="match status" value="1"/>
</dbReference>
<comment type="similarity">
    <text evidence="2">Belongs to the DAMOX/DASOX family.</text>
</comment>
<dbReference type="EC" id="1.4.3.3" evidence="6"/>
<evidence type="ECO:0000256" key="4">
    <source>
        <dbReference type="ARBA" id="ARBA00022827"/>
    </source>
</evidence>
<name>A0ABQ3Z2V1_9ACTN</name>
<evidence type="ECO:0000313" key="11">
    <source>
        <dbReference type="Proteomes" id="UP000637628"/>
    </source>
</evidence>
<dbReference type="InterPro" id="IPR023209">
    <property type="entry name" value="DAO"/>
</dbReference>
<gene>
    <name evidence="10" type="ORF">Adu01nite_54910</name>
</gene>
<dbReference type="InterPro" id="IPR006181">
    <property type="entry name" value="D-amino_acid_oxidase_CS"/>
</dbReference>
<evidence type="ECO:0000256" key="7">
    <source>
        <dbReference type="ARBA" id="ARBA00039751"/>
    </source>
</evidence>
<keyword evidence="4" id="KW-0274">FAD</keyword>
<dbReference type="SUPFAM" id="SSF51971">
    <property type="entry name" value="Nucleotide-binding domain"/>
    <property type="match status" value="1"/>
</dbReference>
<evidence type="ECO:0000256" key="8">
    <source>
        <dbReference type="ARBA" id="ARBA00049547"/>
    </source>
</evidence>
<accession>A0ABQ3Z2V1</accession>
<organism evidence="10 11">
    <name type="scientific">Paractinoplanes durhamensis</name>
    <dbReference type="NCBI Taxonomy" id="113563"/>
    <lineage>
        <taxon>Bacteria</taxon>
        <taxon>Bacillati</taxon>
        <taxon>Actinomycetota</taxon>
        <taxon>Actinomycetes</taxon>
        <taxon>Micromonosporales</taxon>
        <taxon>Micromonosporaceae</taxon>
        <taxon>Paractinoplanes</taxon>
    </lineage>
</organism>
<dbReference type="EMBL" id="BOML01000043">
    <property type="protein sequence ID" value="GIE04141.1"/>
    <property type="molecule type" value="Genomic_DNA"/>
</dbReference>
<protein>
    <recommendedName>
        <fullName evidence="7">D-amino-acid oxidase</fullName>
        <ecNumber evidence="6">1.4.3.3</ecNumber>
    </recommendedName>
</protein>
<evidence type="ECO:0000256" key="3">
    <source>
        <dbReference type="ARBA" id="ARBA00022630"/>
    </source>
</evidence>
<dbReference type="Gene3D" id="3.40.50.720">
    <property type="entry name" value="NAD(P)-binding Rossmann-like Domain"/>
    <property type="match status" value="1"/>
</dbReference>
<evidence type="ECO:0000256" key="6">
    <source>
        <dbReference type="ARBA" id="ARBA00039101"/>
    </source>
</evidence>
<dbReference type="RefSeq" id="WP_203730630.1">
    <property type="nucleotide sequence ID" value="NZ_BAAATX010000029.1"/>
</dbReference>
<keyword evidence="3" id="KW-0285">Flavoprotein</keyword>
<keyword evidence="5" id="KW-0560">Oxidoreductase</keyword>